<sequence length="662" mass="75994">MIPPRYLTKSRFKLGLECPTKLYYTKKEQYVDKKLDDDFLAALAKGGFQVGELAKCYFPGGVNIDELDYEIALAKTNELLRKDSVIIYEAAFRYGNLFIRADVIVKKGNAISLYEVKAKSADSVDEQLTTKAGLPNATWKPYLCDIAFQRYVVQNSLPGHNISAFLMVADKSSLASIDGLNQRFFLTQDPLGRAKINIIGDVSPIALGRKILCAIYVGDIIDRIFAEEVFDTYLNLSFEGLITLFADKYEKDELIQGDLKAYCRDCEFRASSEDESNGFLSGFKECWTRVYGLTPEDFQKPSVLDIWNCRSKDSFIKERRLFQAEIQPQDLQPKTTRNSKVVEAGLSNMDRQIMQITKSKDNDNTIYCDVEGLSEIFRTFKYPLHFIDFETTAVAIPFNMERRPYEQIAFQFSHHIIYEDGTIEHKGQWIDTEQGRFPNFQFVRELKNELGEDDGTIFRYSAHENSILNAIFRQLCESQEPDRRELCDWIKTITKSSQSTAESWIGDRNMIDLCELVKKYYYAPETNGSNSIKAVLPAVINNSSFLKGKYSQPIYGTQVKSLNFNDHIWIKFNDDGTIINPYYLLNPVFEGVDSELLDGYLTSEEGEIRDGGAAMVAYAQMQFTQMEIAEREFIRNALLKYCELDTLAMVMIWEEWNKKINI</sequence>
<dbReference type="AlphaFoldDB" id="A0A965ZBY9"/>
<feature type="domain" description="DUF2779" evidence="1">
    <location>
        <begin position="385"/>
        <end position="531"/>
    </location>
</feature>
<name>A0A965ZBY9_9SPHI</name>
<proteinExistence type="predicted"/>
<evidence type="ECO:0000259" key="1">
    <source>
        <dbReference type="Pfam" id="PF11074"/>
    </source>
</evidence>
<reference evidence="2" key="1">
    <citation type="submission" date="2020-01" db="EMBL/GenBank/DDBJ databases">
        <authorList>
            <person name="Seo Y.L."/>
        </authorList>
    </citation>
    <scope>NUCLEOTIDE SEQUENCE</scope>
    <source>
        <strain evidence="2">R11</strain>
    </source>
</reference>
<accession>A0A965ZBY9</accession>
<dbReference type="Proteomes" id="UP000638732">
    <property type="component" value="Unassembled WGS sequence"/>
</dbReference>
<evidence type="ECO:0000313" key="3">
    <source>
        <dbReference type="Proteomes" id="UP000638732"/>
    </source>
</evidence>
<dbReference type="RefSeq" id="WP_166583922.1">
    <property type="nucleotide sequence ID" value="NZ_WWEO01000030.1"/>
</dbReference>
<protein>
    <submittedName>
        <fullName evidence="2">DUF2779 domain-containing protein</fullName>
    </submittedName>
</protein>
<dbReference type="Pfam" id="PF11074">
    <property type="entry name" value="DUF2779"/>
    <property type="match status" value="1"/>
</dbReference>
<comment type="caution">
    <text evidence="2">The sequence shown here is derived from an EMBL/GenBank/DDBJ whole genome shotgun (WGS) entry which is preliminary data.</text>
</comment>
<dbReference type="InterPro" id="IPR021301">
    <property type="entry name" value="DUF2779"/>
</dbReference>
<dbReference type="EMBL" id="WWEO01000030">
    <property type="protein sequence ID" value="NCD67895.1"/>
    <property type="molecule type" value="Genomic_DNA"/>
</dbReference>
<evidence type="ECO:0000313" key="2">
    <source>
        <dbReference type="EMBL" id="NCD67895.1"/>
    </source>
</evidence>
<gene>
    <name evidence="2" type="ORF">GSY63_00830</name>
</gene>
<reference evidence="2" key="2">
    <citation type="submission" date="2020-10" db="EMBL/GenBank/DDBJ databases">
        <title>Mucilaginibacter sp. nov., isolated from soil.</title>
        <authorList>
            <person name="Jeon C.O."/>
        </authorList>
    </citation>
    <scope>NUCLEOTIDE SEQUENCE</scope>
    <source>
        <strain evidence="2">R11</strain>
    </source>
</reference>
<keyword evidence="3" id="KW-1185">Reference proteome</keyword>
<organism evidence="2 3">
    <name type="scientific">Mucilaginibacter agri</name>
    <dbReference type="NCBI Taxonomy" id="2695265"/>
    <lineage>
        <taxon>Bacteria</taxon>
        <taxon>Pseudomonadati</taxon>
        <taxon>Bacteroidota</taxon>
        <taxon>Sphingobacteriia</taxon>
        <taxon>Sphingobacteriales</taxon>
        <taxon>Sphingobacteriaceae</taxon>
        <taxon>Mucilaginibacter</taxon>
    </lineage>
</organism>